<proteinExistence type="inferred from homology"/>
<keyword evidence="2" id="KW-0004">4Fe-4S</keyword>
<dbReference type="InterPro" id="IPR004559">
    <property type="entry name" value="HemW-like"/>
</dbReference>
<dbReference type="Pfam" id="PF04055">
    <property type="entry name" value="Radical_SAM"/>
    <property type="match status" value="1"/>
</dbReference>
<organism evidence="4 5">
    <name type="scientific">Henriciella marina</name>
    <dbReference type="NCBI Taxonomy" id="453851"/>
    <lineage>
        <taxon>Bacteria</taxon>
        <taxon>Pseudomonadati</taxon>
        <taxon>Pseudomonadota</taxon>
        <taxon>Alphaproteobacteria</taxon>
        <taxon>Hyphomonadales</taxon>
        <taxon>Hyphomonadaceae</taxon>
        <taxon>Henriciella</taxon>
    </lineage>
</organism>
<protein>
    <recommendedName>
        <fullName evidence="2">Heme chaperone HemW</fullName>
    </recommendedName>
</protein>
<evidence type="ECO:0000256" key="2">
    <source>
        <dbReference type="RuleBase" id="RU364116"/>
    </source>
</evidence>
<reference evidence="4" key="1">
    <citation type="submission" date="2022-12" db="EMBL/GenBank/DDBJ databases">
        <title>Bacterial isolates from different developmental stages of Nematostella vectensis.</title>
        <authorList>
            <person name="Fraune S."/>
        </authorList>
    </citation>
    <scope>NUCLEOTIDE SEQUENCE</scope>
    <source>
        <strain evidence="4">G21632-S1</strain>
    </source>
</reference>
<dbReference type="SFLD" id="SFLDG01065">
    <property type="entry name" value="anaerobic_coproporphyrinogen-I"/>
    <property type="match status" value="1"/>
</dbReference>
<name>A0ABT4M0G7_9PROT</name>
<dbReference type="Proteomes" id="UP001083770">
    <property type="component" value="Unassembled WGS sequence"/>
</dbReference>
<dbReference type="InterPro" id="IPR010723">
    <property type="entry name" value="HemN_C"/>
</dbReference>
<keyword evidence="2" id="KW-0411">Iron-sulfur</keyword>
<sequence>MADAPPFGPAHGFGLYIHWPYCTRICPYCDFNVYAAKDRDNAPLNAALLSDLGRHADLLAGHPALGSVYLGGGTPSLMAPADIAALIKTADQRFGLEADAEITLEANPVDINRAALESWKAAGVTRLSLGIQSLDNEALNFLGRDHDAAMAQRSVAEALTVFENLSIDLIYARPGQPQASWKTELTDALTLGAPHLSLYELTIEERTAFGQRARRGELVPMDDDDQADLYELTQEVCEARGLPAYEVSNHAASKHYQSHHNMTYWRGGDWIGIGPGAHGRLTVDGTRIATHAPARPADYQLSAQTPLEPASFSGLSPMDNARELIALGLRAEAGFDLERITQVTGSEIDPDGLKSFVETGLIRQNGSTVSLTRAGRLLADRIAAELSP</sequence>
<dbReference type="InterPro" id="IPR006638">
    <property type="entry name" value="Elp3/MiaA/NifB-like_rSAM"/>
</dbReference>
<dbReference type="CDD" id="cd01335">
    <property type="entry name" value="Radical_SAM"/>
    <property type="match status" value="1"/>
</dbReference>
<gene>
    <name evidence="4" type="primary">hemW</name>
    <name evidence="4" type="ORF">O4G74_14550</name>
</gene>
<evidence type="ECO:0000313" key="5">
    <source>
        <dbReference type="Proteomes" id="UP001083770"/>
    </source>
</evidence>
<comment type="function">
    <text evidence="2">Probably acts as a heme chaperone, transferring heme to an unknown acceptor. Binds one molecule of heme per monomer, possibly covalently. Binds 1 [4Fe-4S] cluster. The cluster is coordinated with 3 cysteines and an exchangeable S-adenosyl-L-methionine.</text>
</comment>
<keyword evidence="2" id="KW-0143">Chaperone</keyword>
<keyword evidence="2" id="KW-0479">Metal-binding</keyword>
<keyword evidence="2" id="KW-0963">Cytoplasm</keyword>
<dbReference type="SFLD" id="SFLDF00288">
    <property type="entry name" value="HemN-like__clustered_with_nucl"/>
    <property type="match status" value="1"/>
</dbReference>
<keyword evidence="5" id="KW-1185">Reference proteome</keyword>
<dbReference type="InterPro" id="IPR034505">
    <property type="entry name" value="Coproporphyrinogen-III_oxidase"/>
</dbReference>
<feature type="domain" description="Radical SAM core" evidence="3">
    <location>
        <begin position="7"/>
        <end position="243"/>
    </location>
</feature>
<evidence type="ECO:0000313" key="4">
    <source>
        <dbReference type="EMBL" id="MCZ4299283.1"/>
    </source>
</evidence>
<dbReference type="NCBIfam" id="TIGR00539">
    <property type="entry name" value="hemN_rel"/>
    <property type="match status" value="1"/>
</dbReference>
<comment type="caution">
    <text evidence="4">The sequence shown here is derived from an EMBL/GenBank/DDBJ whole genome shotgun (WGS) entry which is preliminary data.</text>
</comment>
<dbReference type="PROSITE" id="PS51918">
    <property type="entry name" value="RADICAL_SAM"/>
    <property type="match status" value="1"/>
</dbReference>
<dbReference type="InterPro" id="IPR007197">
    <property type="entry name" value="rSAM"/>
</dbReference>
<comment type="subcellular location">
    <subcellularLocation>
        <location evidence="2">Cytoplasm</location>
    </subcellularLocation>
</comment>
<keyword evidence="2" id="KW-0949">S-adenosyl-L-methionine</keyword>
<dbReference type="RefSeq" id="WP_269403292.1">
    <property type="nucleotide sequence ID" value="NZ_JAPWGW010000005.1"/>
</dbReference>
<keyword evidence="2" id="KW-0408">Iron</keyword>
<keyword evidence="2" id="KW-0349">Heme</keyword>
<dbReference type="SFLD" id="SFLDS00029">
    <property type="entry name" value="Radical_SAM"/>
    <property type="match status" value="1"/>
</dbReference>
<dbReference type="InterPro" id="IPR058240">
    <property type="entry name" value="rSAM_sf"/>
</dbReference>
<dbReference type="PANTHER" id="PTHR13932">
    <property type="entry name" value="COPROPORPHYRINIGEN III OXIDASE"/>
    <property type="match status" value="1"/>
</dbReference>
<dbReference type="SFLD" id="SFLDF00562">
    <property type="entry name" value="HemN-like__clustered_with_heat"/>
    <property type="match status" value="1"/>
</dbReference>
<dbReference type="Pfam" id="PF06969">
    <property type="entry name" value="HemN_C"/>
    <property type="match status" value="1"/>
</dbReference>
<evidence type="ECO:0000259" key="3">
    <source>
        <dbReference type="PROSITE" id="PS51918"/>
    </source>
</evidence>
<dbReference type="PANTHER" id="PTHR13932:SF5">
    <property type="entry name" value="RADICAL S-ADENOSYL METHIONINE DOMAIN-CONTAINING PROTEIN 1, MITOCHONDRIAL"/>
    <property type="match status" value="1"/>
</dbReference>
<dbReference type="SUPFAM" id="SSF102114">
    <property type="entry name" value="Radical SAM enzymes"/>
    <property type="match status" value="1"/>
</dbReference>
<accession>A0ABT4M0G7</accession>
<evidence type="ECO:0000256" key="1">
    <source>
        <dbReference type="ARBA" id="ARBA00006100"/>
    </source>
</evidence>
<comment type="similarity">
    <text evidence="1">Belongs to the anaerobic coproporphyrinogen-III oxidase family. HemW subfamily.</text>
</comment>
<dbReference type="EMBL" id="JAPWGW010000005">
    <property type="protein sequence ID" value="MCZ4299283.1"/>
    <property type="molecule type" value="Genomic_DNA"/>
</dbReference>
<dbReference type="SMART" id="SM00729">
    <property type="entry name" value="Elp3"/>
    <property type="match status" value="1"/>
</dbReference>